<reference evidence="1 2" key="1">
    <citation type="journal article" date="2013" name="PLoS Genet.">
        <title>The genome and development-dependent transcriptomes of Pyronema confluens: a window into fungal evolution.</title>
        <authorList>
            <person name="Traeger S."/>
            <person name="Altegoer F."/>
            <person name="Freitag M."/>
            <person name="Gabaldon T."/>
            <person name="Kempken F."/>
            <person name="Kumar A."/>
            <person name="Marcet-Houben M."/>
            <person name="Poggeler S."/>
            <person name="Stajich J.E."/>
            <person name="Nowrousian M."/>
        </authorList>
    </citation>
    <scope>NUCLEOTIDE SEQUENCE [LARGE SCALE GENOMIC DNA]</scope>
    <source>
        <strain evidence="2">CBS 100304</strain>
        <tissue evidence="1">Vegetative mycelium</tissue>
    </source>
</reference>
<evidence type="ECO:0000313" key="1">
    <source>
        <dbReference type="EMBL" id="CCX32073.1"/>
    </source>
</evidence>
<dbReference type="Proteomes" id="UP000018144">
    <property type="component" value="Unassembled WGS sequence"/>
</dbReference>
<proteinExistence type="predicted"/>
<gene>
    <name evidence="1" type="ORF">PCON_12343</name>
</gene>
<organism evidence="1 2">
    <name type="scientific">Pyronema omphalodes (strain CBS 100304)</name>
    <name type="common">Pyronema confluens</name>
    <dbReference type="NCBI Taxonomy" id="1076935"/>
    <lineage>
        <taxon>Eukaryota</taxon>
        <taxon>Fungi</taxon>
        <taxon>Dikarya</taxon>
        <taxon>Ascomycota</taxon>
        <taxon>Pezizomycotina</taxon>
        <taxon>Pezizomycetes</taxon>
        <taxon>Pezizales</taxon>
        <taxon>Pyronemataceae</taxon>
        <taxon>Pyronema</taxon>
    </lineage>
</organism>
<evidence type="ECO:0000313" key="2">
    <source>
        <dbReference type="Proteomes" id="UP000018144"/>
    </source>
</evidence>
<sequence length="29" mass="3565">MCRMISKSDEMTWRSKFDTSSREAHQFRL</sequence>
<keyword evidence="2" id="KW-1185">Reference proteome</keyword>
<dbReference type="AlphaFoldDB" id="U4LJE6"/>
<name>U4LJE6_PYROM</name>
<dbReference type="EMBL" id="HF935724">
    <property type="protein sequence ID" value="CCX32073.1"/>
    <property type="molecule type" value="Genomic_DNA"/>
</dbReference>
<protein>
    <submittedName>
        <fullName evidence="1">Uncharacterized protein</fullName>
    </submittedName>
</protein>
<accession>U4LJE6</accession>